<gene>
    <name evidence="1" type="ORF">HPB49_000424</name>
</gene>
<proteinExistence type="predicted"/>
<dbReference type="EMBL" id="CM023473">
    <property type="protein sequence ID" value="KAH7952696.1"/>
    <property type="molecule type" value="Genomic_DNA"/>
</dbReference>
<protein>
    <submittedName>
        <fullName evidence="1">Uncharacterized protein</fullName>
    </submittedName>
</protein>
<accession>A0ACB8CUA2</accession>
<comment type="caution">
    <text evidence="1">The sequence shown here is derived from an EMBL/GenBank/DDBJ whole genome shotgun (WGS) entry which is preliminary data.</text>
</comment>
<sequence>MRPGSVAAQSLTSKQPKMRPRPGASPYAITVNIDIVMDGLVNAAVRSLAYTDLDESGLSKRLWLRFDCANTGRGARLKAATLRTILGSAVRPEWAPIKQHTVTTTFDLEVVITCRRTQCPMVQAIVKYQSISLRVARILALFTNTTNAPPPPPPQKLAYVPLSRPTSLDGLYIINAEDDFTF</sequence>
<organism evidence="1 2">
    <name type="scientific">Dermacentor silvarum</name>
    <name type="common">Tick</name>
    <dbReference type="NCBI Taxonomy" id="543639"/>
    <lineage>
        <taxon>Eukaryota</taxon>
        <taxon>Metazoa</taxon>
        <taxon>Ecdysozoa</taxon>
        <taxon>Arthropoda</taxon>
        <taxon>Chelicerata</taxon>
        <taxon>Arachnida</taxon>
        <taxon>Acari</taxon>
        <taxon>Parasitiformes</taxon>
        <taxon>Ixodida</taxon>
        <taxon>Ixodoidea</taxon>
        <taxon>Ixodidae</taxon>
        <taxon>Rhipicephalinae</taxon>
        <taxon>Dermacentor</taxon>
    </lineage>
</organism>
<keyword evidence="2" id="KW-1185">Reference proteome</keyword>
<evidence type="ECO:0000313" key="1">
    <source>
        <dbReference type="EMBL" id="KAH7952696.1"/>
    </source>
</evidence>
<name>A0ACB8CUA2_DERSI</name>
<evidence type="ECO:0000313" key="2">
    <source>
        <dbReference type="Proteomes" id="UP000821865"/>
    </source>
</evidence>
<reference evidence="1" key="1">
    <citation type="submission" date="2020-05" db="EMBL/GenBank/DDBJ databases">
        <title>Large-scale comparative analyses of tick genomes elucidate their genetic diversity and vector capacities.</title>
        <authorList>
            <person name="Jia N."/>
            <person name="Wang J."/>
            <person name="Shi W."/>
            <person name="Du L."/>
            <person name="Sun Y."/>
            <person name="Zhan W."/>
            <person name="Jiang J."/>
            <person name="Wang Q."/>
            <person name="Zhang B."/>
            <person name="Ji P."/>
            <person name="Sakyi L.B."/>
            <person name="Cui X."/>
            <person name="Yuan T."/>
            <person name="Jiang B."/>
            <person name="Yang W."/>
            <person name="Lam T.T.-Y."/>
            <person name="Chang Q."/>
            <person name="Ding S."/>
            <person name="Wang X."/>
            <person name="Zhu J."/>
            <person name="Ruan X."/>
            <person name="Zhao L."/>
            <person name="Wei J."/>
            <person name="Que T."/>
            <person name="Du C."/>
            <person name="Cheng J."/>
            <person name="Dai P."/>
            <person name="Han X."/>
            <person name="Huang E."/>
            <person name="Gao Y."/>
            <person name="Liu J."/>
            <person name="Shao H."/>
            <person name="Ye R."/>
            <person name="Li L."/>
            <person name="Wei W."/>
            <person name="Wang X."/>
            <person name="Wang C."/>
            <person name="Yang T."/>
            <person name="Huo Q."/>
            <person name="Li W."/>
            <person name="Guo W."/>
            <person name="Chen H."/>
            <person name="Zhou L."/>
            <person name="Ni X."/>
            <person name="Tian J."/>
            <person name="Zhou Y."/>
            <person name="Sheng Y."/>
            <person name="Liu T."/>
            <person name="Pan Y."/>
            <person name="Xia L."/>
            <person name="Li J."/>
            <person name="Zhao F."/>
            <person name="Cao W."/>
        </authorList>
    </citation>
    <scope>NUCLEOTIDE SEQUENCE</scope>
    <source>
        <strain evidence="1">Dsil-2018</strain>
    </source>
</reference>
<dbReference type="Proteomes" id="UP000821865">
    <property type="component" value="Chromosome 4"/>
</dbReference>